<reference evidence="1 2" key="1">
    <citation type="journal article" date="2019" name="Sci. Rep.">
        <title>Orb-weaving spider Araneus ventricosus genome elucidates the spidroin gene catalogue.</title>
        <authorList>
            <person name="Kono N."/>
            <person name="Nakamura H."/>
            <person name="Ohtoshi R."/>
            <person name="Moran D.A.P."/>
            <person name="Shinohara A."/>
            <person name="Yoshida Y."/>
            <person name="Fujiwara M."/>
            <person name="Mori M."/>
            <person name="Tomita M."/>
            <person name="Arakawa K."/>
        </authorList>
    </citation>
    <scope>NUCLEOTIDE SEQUENCE [LARGE SCALE GENOMIC DNA]</scope>
</reference>
<dbReference type="Proteomes" id="UP000499080">
    <property type="component" value="Unassembled WGS sequence"/>
</dbReference>
<proteinExistence type="predicted"/>
<name>A0A4Y2J6X3_ARAVE</name>
<gene>
    <name evidence="1" type="ORF">AVEN_4025_1</name>
</gene>
<comment type="caution">
    <text evidence="1">The sequence shown here is derived from an EMBL/GenBank/DDBJ whole genome shotgun (WGS) entry which is preliminary data.</text>
</comment>
<dbReference type="AlphaFoldDB" id="A0A4Y2J6X3"/>
<dbReference type="EMBL" id="BGPR01003202">
    <property type="protein sequence ID" value="GBM85002.1"/>
    <property type="molecule type" value="Genomic_DNA"/>
</dbReference>
<protein>
    <submittedName>
        <fullName evidence="1">Uncharacterized protein</fullName>
    </submittedName>
</protein>
<evidence type="ECO:0000313" key="2">
    <source>
        <dbReference type="Proteomes" id="UP000499080"/>
    </source>
</evidence>
<accession>A0A4Y2J6X3</accession>
<keyword evidence="2" id="KW-1185">Reference proteome</keyword>
<organism evidence="1 2">
    <name type="scientific">Araneus ventricosus</name>
    <name type="common">Orbweaver spider</name>
    <name type="synonym">Epeira ventricosa</name>
    <dbReference type="NCBI Taxonomy" id="182803"/>
    <lineage>
        <taxon>Eukaryota</taxon>
        <taxon>Metazoa</taxon>
        <taxon>Ecdysozoa</taxon>
        <taxon>Arthropoda</taxon>
        <taxon>Chelicerata</taxon>
        <taxon>Arachnida</taxon>
        <taxon>Araneae</taxon>
        <taxon>Araneomorphae</taxon>
        <taxon>Entelegynae</taxon>
        <taxon>Araneoidea</taxon>
        <taxon>Araneidae</taxon>
        <taxon>Araneus</taxon>
    </lineage>
</organism>
<evidence type="ECO:0000313" key="1">
    <source>
        <dbReference type="EMBL" id="GBM85002.1"/>
    </source>
</evidence>
<sequence>MLSAHGRSCLHQEYYIDTEWFYIGPLEGAAVGPRWPVMGLKVSTSGPEDPRLEIRFRQRSAMYVSLVHLKSDVEGSNVLKLVWCGSLERGMSVQVSSDIKITRSVPK</sequence>